<dbReference type="Proteomes" id="UP000590564">
    <property type="component" value="Unassembled WGS sequence"/>
</dbReference>
<dbReference type="RefSeq" id="WP_184232015.1">
    <property type="nucleotide sequence ID" value="NZ_JACHED010000002.1"/>
</dbReference>
<gene>
    <name evidence="2" type="ORF">HNP96_001363</name>
</gene>
<proteinExistence type="predicted"/>
<evidence type="ECO:0000313" key="3">
    <source>
        <dbReference type="Proteomes" id="UP000590564"/>
    </source>
</evidence>
<name>A0A7J9SDH5_METMI</name>
<accession>A0A7J9SDH5</accession>
<feature type="transmembrane region" description="Helical" evidence="1">
    <location>
        <begin position="53"/>
        <end position="74"/>
    </location>
</feature>
<protein>
    <submittedName>
        <fullName evidence="2">Uncharacterized protein</fullName>
    </submittedName>
</protein>
<dbReference type="AlphaFoldDB" id="A0A7J9SDH5"/>
<dbReference type="EMBL" id="JACHED010000002">
    <property type="protein sequence ID" value="MBB6497322.1"/>
    <property type="molecule type" value="Genomic_DNA"/>
</dbReference>
<keyword evidence="1" id="KW-0812">Transmembrane</keyword>
<organism evidence="2 3">
    <name type="scientific">Methanococcus maripaludis</name>
    <name type="common">Methanococcus deltae</name>
    <dbReference type="NCBI Taxonomy" id="39152"/>
    <lineage>
        <taxon>Archaea</taxon>
        <taxon>Methanobacteriati</taxon>
        <taxon>Methanobacteriota</taxon>
        <taxon>Methanomada group</taxon>
        <taxon>Methanococci</taxon>
        <taxon>Methanococcales</taxon>
        <taxon>Methanococcaceae</taxon>
        <taxon>Methanococcus</taxon>
    </lineage>
</organism>
<keyword evidence="1" id="KW-1133">Transmembrane helix</keyword>
<evidence type="ECO:0000313" key="2">
    <source>
        <dbReference type="EMBL" id="MBB6497322.1"/>
    </source>
</evidence>
<comment type="caution">
    <text evidence="2">The sequence shown here is derived from an EMBL/GenBank/DDBJ whole genome shotgun (WGS) entry which is preliminary data.</text>
</comment>
<sequence length="387" mass="44953">MGNNLWTYLLGVIFLALIGTWVICCPLTGNLSSNLSIPLLWTFLTTKFNLSEFLREFFIIVGALGSFLVAITALSTAKTAEKQVTEMEEQKKLQHNPELVLTSKELVLNVFGGFYEEIFYEFLKNNLKNEDSEEVIKKLEVLKENELVNLFYWDNPKSETFEKYIVELIKMLHKSFNFKGSRILCNSNRIDNIDYKVLVNFSDKSFENAFVNLYNIGNSTAKNIILKWKFDFKSFLEVLSKVDPNIDLKYNKIDSNTEIINLNSWSTGLVLRLILTYKKLIEIKHDLLLPIITKDKKIVNLPINFLEIYSKIPVKCSNNIINIRNVAIPLSIDYQDFTGKRMDQKNYNLMLKLISADQDTLKINDNELIYHKYIFEVNIEDVKNSEK</sequence>
<keyword evidence="1" id="KW-0472">Membrane</keyword>
<feature type="transmembrane region" description="Helical" evidence="1">
    <location>
        <begin position="6"/>
        <end position="32"/>
    </location>
</feature>
<evidence type="ECO:0000256" key="1">
    <source>
        <dbReference type="SAM" id="Phobius"/>
    </source>
</evidence>
<reference evidence="2 3" key="1">
    <citation type="submission" date="2020-08" db="EMBL/GenBank/DDBJ databases">
        <title>Genomic Encyclopedia of Type Strains, Phase IV (KMG-V): Genome sequencing to study the core and pangenomes of soil and plant-associated prokaryotes.</title>
        <authorList>
            <person name="Whitman W."/>
        </authorList>
    </citation>
    <scope>NUCLEOTIDE SEQUENCE [LARGE SCALE GENOMIC DNA]</scope>
    <source>
        <strain evidence="2 3">D1</strain>
    </source>
</reference>